<accession>A0ACC6P2E2</accession>
<dbReference type="EMBL" id="JAWDIE010000010">
    <property type="protein sequence ID" value="MEJ7138393.1"/>
    <property type="molecule type" value="Genomic_DNA"/>
</dbReference>
<evidence type="ECO:0000313" key="2">
    <source>
        <dbReference type="Proteomes" id="UP001364695"/>
    </source>
</evidence>
<name>A0ACC6P2E2_9BURK</name>
<comment type="caution">
    <text evidence="1">The sequence shown here is derived from an EMBL/GenBank/DDBJ whole genome shotgun (WGS) entry which is preliminary data.</text>
</comment>
<organism evidence="1 2">
    <name type="scientific">Amphibiibacter pelophylacis</name>
    <dbReference type="NCBI Taxonomy" id="1799477"/>
    <lineage>
        <taxon>Bacteria</taxon>
        <taxon>Pseudomonadati</taxon>
        <taxon>Pseudomonadota</taxon>
        <taxon>Betaproteobacteria</taxon>
        <taxon>Burkholderiales</taxon>
        <taxon>Sphaerotilaceae</taxon>
        <taxon>Amphibiibacter</taxon>
    </lineage>
</organism>
<evidence type="ECO:0000313" key="1">
    <source>
        <dbReference type="EMBL" id="MEJ7138393.1"/>
    </source>
</evidence>
<proteinExistence type="predicted"/>
<dbReference type="Proteomes" id="UP001364695">
    <property type="component" value="Unassembled WGS sequence"/>
</dbReference>
<reference evidence="1" key="1">
    <citation type="submission" date="2023-10" db="EMBL/GenBank/DDBJ databases">
        <title>Amphibacter perezi, gen. nov., sp. nov. a novel taxa of the family Comamonadaceae, class Betaproteobacteria isolated from the skin microbiota of Pelophylax perezi from different populations.</title>
        <authorList>
            <person name="Costa S."/>
            <person name="Proenca D.N."/>
            <person name="Lopes I."/>
            <person name="Morais P.V."/>
        </authorList>
    </citation>
    <scope>NUCLEOTIDE SEQUENCE</scope>
    <source>
        <strain evidence="1">SL12-8</strain>
    </source>
</reference>
<sequence>MSTTSSPDTPVSDKPRQRKLWLRGVGAVVVLGAIAAAAWYLLDGRWYESTDDAYVAGHIVPVSAQTPGTLVRVLVNNGDPVKAGQVLAEMDDSKAQLALASARAALVTSLRQLSGLHTQVSGAQAQLNAAVAAEKLAVQEVQRRERLAPSGAVSAEELSQARNALTRARAALASAREQFQGRQVLLGDAAVDSNPEVEVAAARLRAAWLDLQRTHIVAPVDGFVGKRNAELGQNVQAGQALMAVVPLQAVWVDANFKETQLRDLRLGQPVTLHADLYGSDVTYSARITSLGLGTGSAFSLLPAQNATGNWIKIVQRVPVQVDFTDVKQLQTHPLRVGMSMSVDVDIHDRKGPVLAAVPDQRGTQATSVYTDQLNQADAVVREVITANLPSHS</sequence>
<protein>
    <submittedName>
        <fullName evidence="1">HlyD family efflux transporter periplasmic adaptor subunit</fullName>
    </submittedName>
</protein>
<gene>
    <name evidence="1" type="ORF">RV045_08105</name>
</gene>
<keyword evidence="2" id="KW-1185">Reference proteome</keyword>